<proteinExistence type="predicted"/>
<dbReference type="PANTHER" id="PTHR21366">
    <property type="entry name" value="GLYOXALASE FAMILY PROTEIN"/>
    <property type="match status" value="1"/>
</dbReference>
<accession>S5XP84</accession>
<dbReference type="RefSeq" id="WP_020950772.1">
    <property type="nucleotide sequence ID" value="NC_022041.1"/>
</dbReference>
<dbReference type="InterPro" id="IPR037523">
    <property type="entry name" value="VOC_core"/>
</dbReference>
<dbReference type="EMBL" id="CP006650">
    <property type="protein sequence ID" value="AGT09134.1"/>
    <property type="molecule type" value="Genomic_DNA"/>
</dbReference>
<dbReference type="HOGENOM" id="CLU_099500_2_0_5"/>
<keyword evidence="3" id="KW-1185">Reference proteome</keyword>
<dbReference type="InterPro" id="IPR029068">
    <property type="entry name" value="Glyas_Bleomycin-R_OHBP_Dase"/>
</dbReference>
<dbReference type="AlphaFoldDB" id="S5XP84"/>
<dbReference type="KEGG" id="pami:JCM7686_2053"/>
<dbReference type="PANTHER" id="PTHR21366:SF22">
    <property type="entry name" value="VOC DOMAIN-CONTAINING PROTEIN"/>
    <property type="match status" value="1"/>
</dbReference>
<evidence type="ECO:0000313" key="3">
    <source>
        <dbReference type="Proteomes" id="UP000015480"/>
    </source>
</evidence>
<dbReference type="eggNOG" id="COG0346">
    <property type="taxonomic scope" value="Bacteria"/>
</dbReference>
<feature type="domain" description="VOC" evidence="1">
    <location>
        <begin position="9"/>
        <end position="135"/>
    </location>
</feature>
<dbReference type="PROSITE" id="PS51819">
    <property type="entry name" value="VOC"/>
    <property type="match status" value="1"/>
</dbReference>
<protein>
    <recommendedName>
        <fullName evidence="1">VOC domain-containing protein</fullName>
    </recommendedName>
</protein>
<sequence>MVTAPSLIGPLEIALYAEDLEAAAAFWTGVMGLAEISRQPGRHVFLKIGAQVLLIFNPLATAHPPSAESRLPVPAHGATGSGHFCLAVRPEDLDPWRQHLETSGVEIEADFIWPQGGRSIYFRDPAGNSIELADPAIWPQLR</sequence>
<reference evidence="2 3" key="1">
    <citation type="journal article" date="2014" name="BMC Genomics">
        <title>Architecture and functions of a multipartite genome of the methylotrophic bacterium Paracoccus aminophilus JCM 7686, containing primary and secondary chromids.</title>
        <authorList>
            <person name="Dziewit L."/>
            <person name="Czarnecki J."/>
            <person name="Wibberg D."/>
            <person name="Radlinska M."/>
            <person name="Mrozek P."/>
            <person name="Szymczak M."/>
            <person name="Schluter A."/>
            <person name="Puhler A."/>
            <person name="Bartosik D."/>
        </authorList>
    </citation>
    <scope>NUCLEOTIDE SEQUENCE [LARGE SCALE GENOMIC DNA]</scope>
    <source>
        <strain evidence="2">JCM 7686</strain>
    </source>
</reference>
<evidence type="ECO:0000313" key="2">
    <source>
        <dbReference type="EMBL" id="AGT09134.1"/>
    </source>
</evidence>
<organism evidence="2 3">
    <name type="scientific">Paracoccus aminophilus JCM 7686</name>
    <dbReference type="NCBI Taxonomy" id="1367847"/>
    <lineage>
        <taxon>Bacteria</taxon>
        <taxon>Pseudomonadati</taxon>
        <taxon>Pseudomonadota</taxon>
        <taxon>Alphaproteobacteria</taxon>
        <taxon>Rhodobacterales</taxon>
        <taxon>Paracoccaceae</taxon>
        <taxon>Paracoccus</taxon>
    </lineage>
</organism>
<name>S5XP84_PARAH</name>
<dbReference type="InterPro" id="IPR004360">
    <property type="entry name" value="Glyas_Fos-R_dOase_dom"/>
</dbReference>
<dbReference type="InterPro" id="IPR050383">
    <property type="entry name" value="GlyoxalaseI/FosfomycinResist"/>
</dbReference>
<evidence type="ECO:0000259" key="1">
    <source>
        <dbReference type="PROSITE" id="PS51819"/>
    </source>
</evidence>
<dbReference type="SUPFAM" id="SSF54593">
    <property type="entry name" value="Glyoxalase/Bleomycin resistance protein/Dihydroxybiphenyl dioxygenase"/>
    <property type="match status" value="1"/>
</dbReference>
<dbReference type="Pfam" id="PF00903">
    <property type="entry name" value="Glyoxalase"/>
    <property type="match status" value="1"/>
</dbReference>
<dbReference type="Gene3D" id="3.10.180.10">
    <property type="entry name" value="2,3-Dihydroxybiphenyl 1,2-Dioxygenase, domain 1"/>
    <property type="match status" value="1"/>
</dbReference>
<dbReference type="PATRIC" id="fig|1367847.3.peg.2046"/>
<dbReference type="Proteomes" id="UP000015480">
    <property type="component" value="Chromosome"/>
</dbReference>
<dbReference type="OrthoDB" id="9812656at2"/>
<gene>
    <name evidence="2" type="ORF">JCM7686_2053</name>
</gene>
<dbReference type="STRING" id="1367847.JCM7686_2053"/>